<sequence length="67" mass="7510">MDKQKHPMGHDKQNMDGTSSHECRDLRGSSVQMDNNIQDNQASADRISTPPPLCHLDVEVIRNLPAE</sequence>
<feature type="region of interest" description="Disordered" evidence="1">
    <location>
        <begin position="1"/>
        <end position="52"/>
    </location>
</feature>
<protein>
    <submittedName>
        <fullName evidence="2">DNA repair protein REV1-like</fullName>
    </submittedName>
</protein>
<evidence type="ECO:0000313" key="2">
    <source>
        <dbReference type="EMBL" id="MCH89167.1"/>
    </source>
</evidence>
<evidence type="ECO:0000256" key="1">
    <source>
        <dbReference type="SAM" id="MobiDB-lite"/>
    </source>
</evidence>
<organism evidence="2 3">
    <name type="scientific">Trifolium medium</name>
    <dbReference type="NCBI Taxonomy" id="97028"/>
    <lineage>
        <taxon>Eukaryota</taxon>
        <taxon>Viridiplantae</taxon>
        <taxon>Streptophyta</taxon>
        <taxon>Embryophyta</taxon>
        <taxon>Tracheophyta</taxon>
        <taxon>Spermatophyta</taxon>
        <taxon>Magnoliopsida</taxon>
        <taxon>eudicotyledons</taxon>
        <taxon>Gunneridae</taxon>
        <taxon>Pentapetalae</taxon>
        <taxon>rosids</taxon>
        <taxon>fabids</taxon>
        <taxon>Fabales</taxon>
        <taxon>Fabaceae</taxon>
        <taxon>Papilionoideae</taxon>
        <taxon>50 kb inversion clade</taxon>
        <taxon>NPAAA clade</taxon>
        <taxon>Hologalegina</taxon>
        <taxon>IRL clade</taxon>
        <taxon>Trifolieae</taxon>
        <taxon>Trifolium</taxon>
    </lineage>
</organism>
<gene>
    <name evidence="2" type="ORF">A2U01_0010060</name>
</gene>
<comment type="caution">
    <text evidence="2">The sequence shown here is derived from an EMBL/GenBank/DDBJ whole genome shotgun (WGS) entry which is preliminary data.</text>
</comment>
<proteinExistence type="predicted"/>
<feature type="compositionally biased region" description="Polar residues" evidence="1">
    <location>
        <begin position="29"/>
        <end position="43"/>
    </location>
</feature>
<dbReference type="AlphaFoldDB" id="A0A392MNV0"/>
<reference evidence="2 3" key="1">
    <citation type="journal article" date="2018" name="Front. Plant Sci.">
        <title>Red Clover (Trifolium pratense) and Zigzag Clover (T. medium) - A Picture of Genomic Similarities and Differences.</title>
        <authorList>
            <person name="Dluhosova J."/>
            <person name="Istvanek J."/>
            <person name="Nedelnik J."/>
            <person name="Repkova J."/>
        </authorList>
    </citation>
    <scope>NUCLEOTIDE SEQUENCE [LARGE SCALE GENOMIC DNA]</scope>
    <source>
        <strain evidence="3">cv. 10/8</strain>
        <tissue evidence="2">Leaf</tissue>
    </source>
</reference>
<dbReference type="EMBL" id="LXQA010015616">
    <property type="protein sequence ID" value="MCH89167.1"/>
    <property type="molecule type" value="Genomic_DNA"/>
</dbReference>
<feature type="non-terminal residue" evidence="2">
    <location>
        <position position="67"/>
    </location>
</feature>
<accession>A0A392MNV0</accession>
<dbReference type="Proteomes" id="UP000265520">
    <property type="component" value="Unassembled WGS sequence"/>
</dbReference>
<name>A0A392MNV0_9FABA</name>
<evidence type="ECO:0000313" key="3">
    <source>
        <dbReference type="Proteomes" id="UP000265520"/>
    </source>
</evidence>
<feature type="compositionally biased region" description="Basic and acidic residues" evidence="1">
    <location>
        <begin position="1"/>
        <end position="27"/>
    </location>
</feature>
<keyword evidence="3" id="KW-1185">Reference proteome</keyword>